<dbReference type="EMBL" id="SMBX01000001">
    <property type="protein sequence ID" value="TCV03036.1"/>
    <property type="molecule type" value="Genomic_DNA"/>
</dbReference>
<feature type="binding site" evidence="16">
    <location>
        <position position="137"/>
    </location>
    <ligand>
        <name>ATP</name>
        <dbReference type="ChEBI" id="CHEBI:30616"/>
    </ligand>
</feature>
<dbReference type="PANTHER" id="PTHR34265">
    <property type="entry name" value="TYPE III PANTOTHENATE KINASE"/>
    <property type="match status" value="1"/>
</dbReference>
<dbReference type="RefSeq" id="WP_132473089.1">
    <property type="nucleotide sequence ID" value="NZ_JBHRVM010000001.1"/>
</dbReference>
<keyword evidence="8 16" id="KW-0808">Transferase</keyword>
<dbReference type="UniPathway" id="UPA00241">
    <property type="reaction ID" value="UER00352"/>
</dbReference>
<evidence type="ECO:0000256" key="3">
    <source>
        <dbReference type="ARBA" id="ARBA00004496"/>
    </source>
</evidence>
<evidence type="ECO:0000256" key="16">
    <source>
        <dbReference type="HAMAP-Rule" id="MF_01274"/>
    </source>
</evidence>
<dbReference type="AlphaFoldDB" id="A0A4R3VCI6"/>
<comment type="cofactor">
    <cofactor evidence="2">
        <name>K(+)</name>
        <dbReference type="ChEBI" id="CHEBI:29103"/>
    </cofactor>
</comment>
<dbReference type="Proteomes" id="UP000294692">
    <property type="component" value="Unassembled WGS sequence"/>
</dbReference>
<evidence type="ECO:0000256" key="5">
    <source>
        <dbReference type="ARBA" id="ARBA00011738"/>
    </source>
</evidence>
<dbReference type="PANTHER" id="PTHR34265:SF1">
    <property type="entry name" value="TYPE III PANTOTHENATE KINASE"/>
    <property type="match status" value="1"/>
</dbReference>
<dbReference type="GO" id="GO:0015937">
    <property type="term" value="P:coenzyme A biosynthetic process"/>
    <property type="evidence" value="ECO:0007669"/>
    <property type="project" value="UniProtKB-UniRule"/>
</dbReference>
<dbReference type="SUPFAM" id="SSF53067">
    <property type="entry name" value="Actin-like ATPase domain"/>
    <property type="match status" value="2"/>
</dbReference>
<name>A0A4R3VCI6_9BURK</name>
<reference evidence="17 18" key="1">
    <citation type="submission" date="2019-03" db="EMBL/GenBank/DDBJ databases">
        <title>Genomic Encyclopedia of Type Strains, Phase IV (KMG-IV): sequencing the most valuable type-strain genomes for metagenomic binning, comparative biology and taxonomic classification.</title>
        <authorList>
            <person name="Goeker M."/>
        </authorList>
    </citation>
    <scope>NUCLEOTIDE SEQUENCE [LARGE SCALE GENOMIC DNA]</scope>
    <source>
        <strain evidence="17 18">DSM 100048</strain>
    </source>
</reference>
<feature type="binding site" evidence="16">
    <location>
        <position position="199"/>
    </location>
    <ligand>
        <name>substrate</name>
    </ligand>
</feature>
<evidence type="ECO:0000256" key="6">
    <source>
        <dbReference type="ARBA" id="ARBA00012102"/>
    </source>
</evidence>
<comment type="subunit">
    <text evidence="5 16">Homodimer.</text>
</comment>
<organism evidence="17 18">
    <name type="scientific">Paracandidimonas soli</name>
    <dbReference type="NCBI Taxonomy" id="1917182"/>
    <lineage>
        <taxon>Bacteria</taxon>
        <taxon>Pseudomonadati</taxon>
        <taxon>Pseudomonadota</taxon>
        <taxon>Betaproteobacteria</taxon>
        <taxon>Burkholderiales</taxon>
        <taxon>Alcaligenaceae</taxon>
        <taxon>Paracandidimonas</taxon>
    </lineage>
</organism>
<evidence type="ECO:0000256" key="11">
    <source>
        <dbReference type="ARBA" id="ARBA00022840"/>
    </source>
</evidence>
<dbReference type="GO" id="GO:0004594">
    <property type="term" value="F:pantothenate kinase activity"/>
    <property type="evidence" value="ECO:0007669"/>
    <property type="project" value="UniProtKB-UniRule"/>
</dbReference>
<dbReference type="Gene3D" id="3.30.420.40">
    <property type="match status" value="2"/>
</dbReference>
<dbReference type="Pfam" id="PF03309">
    <property type="entry name" value="Pan_kinase"/>
    <property type="match status" value="1"/>
</dbReference>
<evidence type="ECO:0000256" key="7">
    <source>
        <dbReference type="ARBA" id="ARBA00022490"/>
    </source>
</evidence>
<sequence>MILLIDAGNTRIKFGWLQAPGPLADAAERREREPLALAHADLEAQLPQWLARLPAPPRKAIGVNVAGNGMAARIQALLEPWTCRIDWVRGTPAAAGVINGYRDPSQLGADRWLALIGLAAHARHLAESPLLLASFGTATTIDSLGPVQTCSDSRAEAGARRFHGGLILPGVRLMHASLASGTANLPMAQGTVAHHPDHTEQAIASGIAAAQAGALLRQWHIVRETCAAPPQIFVSGGAWFEIREEVDRLFSQACADQGHTASAIRWLPSLVLDGLARLAQGSDAS</sequence>
<comment type="caution">
    <text evidence="17">The sequence shown here is derived from an EMBL/GenBank/DDBJ whole genome shotgun (WGS) entry which is preliminary data.</text>
</comment>
<evidence type="ECO:0000256" key="8">
    <source>
        <dbReference type="ARBA" id="ARBA00022679"/>
    </source>
</evidence>
<comment type="pathway">
    <text evidence="4 16">Cofactor biosynthesis; coenzyme A biosynthesis; CoA from (R)-pantothenate: step 1/5.</text>
</comment>
<gene>
    <name evidence="16" type="primary">coaX</name>
    <name evidence="17" type="ORF">EV686_101498</name>
</gene>
<evidence type="ECO:0000256" key="14">
    <source>
        <dbReference type="ARBA" id="ARBA00038036"/>
    </source>
</evidence>
<dbReference type="OrthoDB" id="9781305at2"/>
<evidence type="ECO:0000313" key="17">
    <source>
        <dbReference type="EMBL" id="TCV03036.1"/>
    </source>
</evidence>
<proteinExistence type="inferred from homology"/>
<keyword evidence="7 16" id="KW-0963">Cytoplasm</keyword>
<comment type="cofactor">
    <cofactor evidence="16">
        <name>NH4(+)</name>
        <dbReference type="ChEBI" id="CHEBI:28938"/>
    </cofactor>
    <cofactor evidence="16">
        <name>K(+)</name>
        <dbReference type="ChEBI" id="CHEBI:29103"/>
    </cofactor>
    <text evidence="16">A monovalent cation. Ammonium or potassium.</text>
</comment>
<comment type="caution">
    <text evidence="16">Lacks conserved residue(s) required for the propagation of feature annotation.</text>
</comment>
<evidence type="ECO:0000256" key="1">
    <source>
        <dbReference type="ARBA" id="ARBA00001206"/>
    </source>
</evidence>
<evidence type="ECO:0000256" key="10">
    <source>
        <dbReference type="ARBA" id="ARBA00022777"/>
    </source>
</evidence>
<dbReference type="HAMAP" id="MF_01274">
    <property type="entry name" value="Pantothen_kinase_3"/>
    <property type="match status" value="1"/>
</dbReference>
<evidence type="ECO:0000256" key="4">
    <source>
        <dbReference type="ARBA" id="ARBA00005225"/>
    </source>
</evidence>
<keyword evidence="18" id="KW-1185">Reference proteome</keyword>
<evidence type="ECO:0000256" key="13">
    <source>
        <dbReference type="ARBA" id="ARBA00022993"/>
    </source>
</evidence>
<feature type="active site" description="Proton acceptor" evidence="16">
    <location>
        <position position="110"/>
    </location>
</feature>
<keyword evidence="13 16" id="KW-0173">Coenzyme A biosynthesis</keyword>
<comment type="similarity">
    <text evidence="14 16">Belongs to the type III pantothenate kinase family.</text>
</comment>
<feature type="binding site" evidence="16">
    <location>
        <begin position="6"/>
        <end position="13"/>
    </location>
    <ligand>
        <name>ATP</name>
        <dbReference type="ChEBI" id="CHEBI:30616"/>
    </ligand>
</feature>
<comment type="function">
    <text evidence="16">Catalyzes the phosphorylation of pantothenate (Pan), the first step in CoA biosynthesis.</text>
</comment>
<feature type="binding site" evidence="16">
    <location>
        <position position="101"/>
    </location>
    <ligand>
        <name>substrate</name>
    </ligand>
</feature>
<evidence type="ECO:0000256" key="12">
    <source>
        <dbReference type="ARBA" id="ARBA00022958"/>
    </source>
</evidence>
<comment type="catalytic activity">
    <reaction evidence="1 16">
        <text>(R)-pantothenate + ATP = (R)-4'-phosphopantothenate + ADP + H(+)</text>
        <dbReference type="Rhea" id="RHEA:16373"/>
        <dbReference type="ChEBI" id="CHEBI:10986"/>
        <dbReference type="ChEBI" id="CHEBI:15378"/>
        <dbReference type="ChEBI" id="CHEBI:29032"/>
        <dbReference type="ChEBI" id="CHEBI:30616"/>
        <dbReference type="ChEBI" id="CHEBI:456216"/>
        <dbReference type="EC" id="2.7.1.33"/>
    </reaction>
</comment>
<dbReference type="InterPro" id="IPR043129">
    <property type="entry name" value="ATPase_NBD"/>
</dbReference>
<comment type="subcellular location">
    <subcellularLocation>
        <location evidence="3 16">Cytoplasm</location>
    </subcellularLocation>
</comment>
<keyword evidence="10 16" id="KW-0418">Kinase</keyword>
<keyword evidence="11 16" id="KW-0067">ATP-binding</keyword>
<dbReference type="GO" id="GO:0005737">
    <property type="term" value="C:cytoplasm"/>
    <property type="evidence" value="ECO:0007669"/>
    <property type="project" value="UniProtKB-SubCell"/>
</dbReference>
<dbReference type="EC" id="2.7.1.33" evidence="6 16"/>
<evidence type="ECO:0000256" key="9">
    <source>
        <dbReference type="ARBA" id="ARBA00022741"/>
    </source>
</evidence>
<protein>
    <recommendedName>
        <fullName evidence="15 16">Type III pantothenate kinase</fullName>
        <ecNumber evidence="6 16">2.7.1.33</ecNumber>
    </recommendedName>
    <alternativeName>
        <fullName evidence="16">PanK-III</fullName>
    </alternativeName>
    <alternativeName>
        <fullName evidence="16">Pantothenic acid kinase</fullName>
    </alternativeName>
</protein>
<feature type="binding site" evidence="16">
    <location>
        <begin position="108"/>
        <end position="111"/>
    </location>
    <ligand>
        <name>substrate</name>
    </ligand>
</feature>
<evidence type="ECO:0000313" key="18">
    <source>
        <dbReference type="Proteomes" id="UP000294692"/>
    </source>
</evidence>
<dbReference type="GO" id="GO:0005524">
    <property type="term" value="F:ATP binding"/>
    <property type="evidence" value="ECO:0007669"/>
    <property type="project" value="UniProtKB-UniRule"/>
</dbReference>
<dbReference type="InterPro" id="IPR004619">
    <property type="entry name" value="Type_III_PanK"/>
</dbReference>
<keyword evidence="9 16" id="KW-0547">Nucleotide-binding</keyword>
<evidence type="ECO:0000256" key="2">
    <source>
        <dbReference type="ARBA" id="ARBA00001958"/>
    </source>
</evidence>
<accession>A0A4R3VCI6</accession>
<evidence type="ECO:0000256" key="15">
    <source>
        <dbReference type="ARBA" id="ARBA00040883"/>
    </source>
</evidence>
<keyword evidence="12 16" id="KW-0630">Potassium</keyword>
<dbReference type="CDD" id="cd24015">
    <property type="entry name" value="ASKHA_NBD_PanK-III"/>
    <property type="match status" value="1"/>
</dbReference>